<feature type="transmembrane region" description="Helical" evidence="1">
    <location>
        <begin position="364"/>
        <end position="383"/>
    </location>
</feature>
<dbReference type="AlphaFoldDB" id="A0A1M4WWV1"/>
<dbReference type="GO" id="GO:0016747">
    <property type="term" value="F:acyltransferase activity, transferring groups other than amino-acyl groups"/>
    <property type="evidence" value="ECO:0007669"/>
    <property type="project" value="InterPro"/>
</dbReference>
<feature type="transmembrane region" description="Helical" evidence="1">
    <location>
        <begin position="295"/>
        <end position="315"/>
    </location>
</feature>
<dbReference type="PANTHER" id="PTHR23028:SF53">
    <property type="entry name" value="ACYL_TRANSF_3 DOMAIN-CONTAINING PROTEIN"/>
    <property type="match status" value="1"/>
</dbReference>
<keyword evidence="4" id="KW-0808">Transferase</keyword>
<feature type="transmembrane region" description="Helical" evidence="1">
    <location>
        <begin position="322"/>
        <end position="344"/>
    </location>
</feature>
<dbReference type="RefSeq" id="WP_073051703.1">
    <property type="nucleotide sequence ID" value="NZ_FQUP01000001.1"/>
</dbReference>
<dbReference type="Pfam" id="PF19040">
    <property type="entry name" value="SGNH"/>
    <property type="match status" value="1"/>
</dbReference>
<dbReference type="EMBL" id="FQUP01000001">
    <property type="protein sequence ID" value="SHE85724.1"/>
    <property type="molecule type" value="Genomic_DNA"/>
</dbReference>
<dbReference type="GO" id="GO:0016020">
    <property type="term" value="C:membrane"/>
    <property type="evidence" value="ECO:0007669"/>
    <property type="project" value="TreeGrafter"/>
</dbReference>
<dbReference type="PANTHER" id="PTHR23028">
    <property type="entry name" value="ACETYLTRANSFERASE"/>
    <property type="match status" value="1"/>
</dbReference>
<name>A0A1M4WWV1_9HYPH</name>
<reference evidence="4 5" key="1">
    <citation type="submission" date="2016-11" db="EMBL/GenBank/DDBJ databases">
        <authorList>
            <person name="Jaros S."/>
            <person name="Januszkiewicz K."/>
            <person name="Wedrychowicz H."/>
        </authorList>
    </citation>
    <scope>NUCLEOTIDE SEQUENCE [LARGE SCALE GENOMIC DNA]</scope>
    <source>
        <strain evidence="4 5">DSM 19436</strain>
    </source>
</reference>
<feature type="transmembrane region" description="Helical" evidence="1">
    <location>
        <begin position="93"/>
        <end position="112"/>
    </location>
</feature>
<dbReference type="SUPFAM" id="SSF52266">
    <property type="entry name" value="SGNH hydrolase"/>
    <property type="match status" value="1"/>
</dbReference>
<evidence type="ECO:0000313" key="5">
    <source>
        <dbReference type="Proteomes" id="UP000184485"/>
    </source>
</evidence>
<evidence type="ECO:0000259" key="3">
    <source>
        <dbReference type="Pfam" id="PF19040"/>
    </source>
</evidence>
<keyword evidence="4" id="KW-0378">Hydrolase</keyword>
<feature type="transmembrane region" description="Helical" evidence="1">
    <location>
        <begin position="263"/>
        <end position="283"/>
    </location>
</feature>
<dbReference type="InterPro" id="IPR043968">
    <property type="entry name" value="SGNH"/>
</dbReference>
<dbReference type="InterPro" id="IPR050879">
    <property type="entry name" value="Acyltransferase_3"/>
</dbReference>
<dbReference type="Pfam" id="PF01757">
    <property type="entry name" value="Acyl_transf_3"/>
    <property type="match status" value="1"/>
</dbReference>
<keyword evidence="5" id="KW-1185">Reference proteome</keyword>
<dbReference type="STRING" id="1122133.SAMN02745157_1089"/>
<sequence>MRLGADAIAGKPGLDGAQARGADGYKPHVDGLRAIAIVAAVAYHAEVPGFAGGFVGVDIFFVISGYLIINQILGQLAAGRFGIFDFYARRALRILPSYGAMLLFTLIGATLVMRSPGELGNYAVSALLAPLFLTNVYFLFRSGYFDTGSALKPLLHTWSLAVEEQFYLIVPLLLIGVALLARRRQWPMARLLAIAATVIGLASLIGCILATPHDANPWAAERNPAFFLTWWRAWEFVAGGILAALAAPFVAGRRTMLPGTLAGIAGLALLALSITFTGLEWMGVRHAELGRVMGFPGAAALMPVAGAMLVIWSGLVAPRGPVALLLSLAPVVYLGQISYALYLWHWPLLVFGRFLPLQVSPTTVDAIALAIAVLLSIATRYAIELPILAWRRRVKLGSDRRLPVRIFLASVAGCIAVTVVSGGVVGLAYRNAGDNPMVAAIAASEVHPNNPCASEDIDVQTSCLDGIGAAGLLIGDSHAFAMMPRIEYEAEQQGLAILQLAMPGCDPIDVMLDRAAAAANSFCRPLVEKFDRFMPRIGGAKFAIFDGYWNARFRQTGDDHAVSADRLRTGFAALMKTFAGNSDRRILVVAPLPSFWRTDPFNCLDLSRALGLSADRCGVPRAIEEDWRRETIAIMQEIVATYPNARMIDPIDLFCDERICMPIKDGTLAFFDSNHLNAYGTKVLFDAFRADYLWAFKG</sequence>
<feature type="domain" description="Acyltransferase 3" evidence="2">
    <location>
        <begin position="29"/>
        <end position="379"/>
    </location>
</feature>
<keyword evidence="1" id="KW-0472">Membrane</keyword>
<keyword evidence="4" id="KW-0012">Acyltransferase</keyword>
<feature type="transmembrane region" description="Helical" evidence="1">
    <location>
        <begin position="50"/>
        <end position="73"/>
    </location>
</feature>
<organism evidence="4 5">
    <name type="scientific">Kaistia soli DSM 19436</name>
    <dbReference type="NCBI Taxonomy" id="1122133"/>
    <lineage>
        <taxon>Bacteria</taxon>
        <taxon>Pseudomonadati</taxon>
        <taxon>Pseudomonadota</taxon>
        <taxon>Alphaproteobacteria</taxon>
        <taxon>Hyphomicrobiales</taxon>
        <taxon>Kaistiaceae</taxon>
        <taxon>Kaistia</taxon>
    </lineage>
</organism>
<dbReference type="GO" id="GO:0009103">
    <property type="term" value="P:lipopolysaccharide biosynthetic process"/>
    <property type="evidence" value="ECO:0007669"/>
    <property type="project" value="TreeGrafter"/>
</dbReference>
<feature type="domain" description="SGNH" evidence="3">
    <location>
        <begin position="470"/>
        <end position="689"/>
    </location>
</feature>
<keyword evidence="1" id="KW-0812">Transmembrane</keyword>
<feature type="transmembrane region" description="Helical" evidence="1">
    <location>
        <begin position="192"/>
        <end position="211"/>
    </location>
</feature>
<dbReference type="GO" id="GO:0016787">
    <property type="term" value="F:hydrolase activity"/>
    <property type="evidence" value="ECO:0007669"/>
    <property type="project" value="UniProtKB-KW"/>
</dbReference>
<dbReference type="Proteomes" id="UP000184485">
    <property type="component" value="Unassembled WGS sequence"/>
</dbReference>
<protein>
    <submittedName>
        <fullName evidence="4">Peptidoglycan/LPS O-acetylase OafA/YrhL, contains acyltransferase and SGNH-hydrolase domains</fullName>
    </submittedName>
</protein>
<evidence type="ECO:0000256" key="1">
    <source>
        <dbReference type="SAM" id="Phobius"/>
    </source>
</evidence>
<evidence type="ECO:0000259" key="2">
    <source>
        <dbReference type="Pfam" id="PF01757"/>
    </source>
</evidence>
<feature type="transmembrane region" description="Helical" evidence="1">
    <location>
        <begin position="119"/>
        <end position="140"/>
    </location>
</feature>
<dbReference type="InterPro" id="IPR002656">
    <property type="entry name" value="Acyl_transf_3_dom"/>
</dbReference>
<gene>
    <name evidence="4" type="ORF">SAMN02745157_1089</name>
</gene>
<evidence type="ECO:0000313" key="4">
    <source>
        <dbReference type="EMBL" id="SHE85724.1"/>
    </source>
</evidence>
<feature type="transmembrane region" description="Helical" evidence="1">
    <location>
        <begin position="231"/>
        <end position="251"/>
    </location>
</feature>
<keyword evidence="1" id="KW-1133">Transmembrane helix</keyword>
<feature type="transmembrane region" description="Helical" evidence="1">
    <location>
        <begin position="404"/>
        <end position="429"/>
    </location>
</feature>
<proteinExistence type="predicted"/>
<accession>A0A1M4WWV1</accession>